<proteinExistence type="predicted"/>
<reference evidence="2" key="1">
    <citation type="submission" date="2017-03" db="EMBL/GenBank/DDBJ databases">
        <title>Phytopthora megakarya and P. palmivora, two closely related causual agents of cacao black pod achieved similar genome size and gene model numbers by different mechanisms.</title>
        <authorList>
            <person name="Ali S."/>
            <person name="Shao J."/>
            <person name="Larry D.J."/>
            <person name="Kronmiller B."/>
            <person name="Shen D."/>
            <person name="Strem M.D."/>
            <person name="Melnick R.L."/>
            <person name="Guiltinan M.J."/>
            <person name="Tyler B.M."/>
            <person name="Meinhardt L.W."/>
            <person name="Bailey B.A."/>
        </authorList>
    </citation>
    <scope>NUCLEOTIDE SEQUENCE [LARGE SCALE GENOMIC DNA]</scope>
    <source>
        <strain evidence="2">zdho120</strain>
    </source>
</reference>
<dbReference type="Proteomes" id="UP000198211">
    <property type="component" value="Unassembled WGS sequence"/>
</dbReference>
<protein>
    <recommendedName>
        <fullName evidence="3">Reverse transcriptase</fullName>
    </recommendedName>
</protein>
<evidence type="ECO:0008006" key="3">
    <source>
        <dbReference type="Google" id="ProtNLM"/>
    </source>
</evidence>
<dbReference type="EMBL" id="NBNE01000305">
    <property type="protein sequence ID" value="OWZ20617.1"/>
    <property type="molecule type" value="Genomic_DNA"/>
</dbReference>
<evidence type="ECO:0000313" key="2">
    <source>
        <dbReference type="Proteomes" id="UP000198211"/>
    </source>
</evidence>
<evidence type="ECO:0000313" key="1">
    <source>
        <dbReference type="EMBL" id="OWZ20617.1"/>
    </source>
</evidence>
<keyword evidence="2" id="KW-1185">Reference proteome</keyword>
<dbReference type="AlphaFoldDB" id="A0A225WU80"/>
<comment type="caution">
    <text evidence="1">The sequence shown here is derived from an EMBL/GenBank/DDBJ whole genome shotgun (WGS) entry which is preliminary data.</text>
</comment>
<organism evidence="1 2">
    <name type="scientific">Phytophthora megakarya</name>
    <dbReference type="NCBI Taxonomy" id="4795"/>
    <lineage>
        <taxon>Eukaryota</taxon>
        <taxon>Sar</taxon>
        <taxon>Stramenopiles</taxon>
        <taxon>Oomycota</taxon>
        <taxon>Peronosporomycetes</taxon>
        <taxon>Peronosporales</taxon>
        <taxon>Peronosporaceae</taxon>
        <taxon>Phytophthora</taxon>
    </lineage>
</organism>
<sequence>MVYLLLELPVALRWGSRPSSCGSSTHDALPALDYEPIRRLVLRIDYLTDQNPRCLIKILEEDVNSVFRLIPVSHGMATYCAESRRDRVIIDMGLPLGWTESPAHYGDFGEAITFLVSRESPMPMDPVETDDERFV</sequence>
<accession>A0A225WU80</accession>
<gene>
    <name evidence="1" type="ORF">PHMEG_0004928</name>
</gene>
<name>A0A225WU80_9STRA</name>